<protein>
    <submittedName>
        <fullName evidence="14">(California timema) hypothetical protein</fullName>
    </submittedName>
</protein>
<dbReference type="GO" id="GO:0030286">
    <property type="term" value="C:dynein complex"/>
    <property type="evidence" value="ECO:0007669"/>
    <property type="project" value="UniProtKB-ARBA"/>
</dbReference>
<dbReference type="SUPFAM" id="SSF109925">
    <property type="entry name" value="Lissencephaly-1 protein (Lis-1, PAF-AH alpha) N-terminal domain"/>
    <property type="match status" value="1"/>
</dbReference>
<feature type="region of interest" description="Disordered" evidence="12">
    <location>
        <begin position="351"/>
        <end position="374"/>
    </location>
</feature>
<evidence type="ECO:0000256" key="9">
    <source>
        <dbReference type="ARBA" id="ARBA00023212"/>
    </source>
</evidence>
<gene>
    <name evidence="14" type="ORF">TCMB3V08_LOCUS5364</name>
</gene>
<dbReference type="InterPro" id="IPR056795">
    <property type="entry name" value="PAC1-like_LisH-like_dom"/>
</dbReference>
<feature type="repeat" description="WD" evidence="11">
    <location>
        <begin position="186"/>
        <end position="227"/>
    </location>
</feature>
<dbReference type="PROSITE" id="PS50896">
    <property type="entry name" value="LISH"/>
    <property type="match status" value="1"/>
</dbReference>
<evidence type="ECO:0000256" key="6">
    <source>
        <dbReference type="ARBA" id="ARBA00022737"/>
    </source>
</evidence>
<dbReference type="GO" id="GO:0005874">
    <property type="term" value="C:microtubule"/>
    <property type="evidence" value="ECO:0007669"/>
    <property type="project" value="UniProtKB-KW"/>
</dbReference>
<dbReference type="SMART" id="SM00667">
    <property type="entry name" value="LisH"/>
    <property type="match status" value="1"/>
</dbReference>
<keyword evidence="1" id="KW-0813">Transport</keyword>
<dbReference type="FunFam" id="1.20.960.30:FF:000002">
    <property type="entry name" value="Platelet-activating factor acetylhydrolase ib"/>
    <property type="match status" value="1"/>
</dbReference>
<dbReference type="SUPFAM" id="SSF50978">
    <property type="entry name" value="WD40 repeat-like"/>
    <property type="match status" value="1"/>
</dbReference>
<dbReference type="EMBL" id="OE181194">
    <property type="protein sequence ID" value="CAD7572720.1"/>
    <property type="molecule type" value="Genomic_DNA"/>
</dbReference>
<dbReference type="PRINTS" id="PR00320">
    <property type="entry name" value="GPROTEINBRPT"/>
</dbReference>
<feature type="domain" description="PAC1-like LisH-like dimerisation" evidence="13">
    <location>
        <begin position="5"/>
        <end position="40"/>
    </location>
</feature>
<dbReference type="InterPro" id="IPR006594">
    <property type="entry name" value="LisH"/>
</dbReference>
<dbReference type="GO" id="GO:0051225">
    <property type="term" value="P:spindle assembly"/>
    <property type="evidence" value="ECO:0007669"/>
    <property type="project" value="UniProtKB-ARBA"/>
</dbReference>
<dbReference type="AlphaFoldDB" id="A0A7R9J4S3"/>
<keyword evidence="8" id="KW-0175">Coiled coil</keyword>
<dbReference type="InterPro" id="IPR001680">
    <property type="entry name" value="WD40_rpt"/>
</dbReference>
<dbReference type="PROSITE" id="PS50294">
    <property type="entry name" value="WD_REPEATS_REGION"/>
    <property type="match status" value="4"/>
</dbReference>
<dbReference type="InterPro" id="IPR019775">
    <property type="entry name" value="WD40_repeat_CS"/>
</dbReference>
<dbReference type="CDD" id="cd00200">
    <property type="entry name" value="WD40"/>
    <property type="match status" value="1"/>
</dbReference>
<evidence type="ECO:0000256" key="11">
    <source>
        <dbReference type="PROSITE-ProRule" id="PRU00221"/>
    </source>
</evidence>
<keyword evidence="6" id="KW-0677">Repeat</keyword>
<keyword evidence="7" id="KW-0498">Mitosis</keyword>
<evidence type="ECO:0000256" key="3">
    <source>
        <dbReference type="ARBA" id="ARBA00022574"/>
    </source>
</evidence>
<evidence type="ECO:0000256" key="5">
    <source>
        <dbReference type="ARBA" id="ARBA00022701"/>
    </source>
</evidence>
<evidence type="ECO:0000256" key="7">
    <source>
        <dbReference type="ARBA" id="ARBA00022776"/>
    </source>
</evidence>
<organism evidence="14">
    <name type="scientific">Timema californicum</name>
    <name type="common">California timema</name>
    <name type="synonym">Walking stick</name>
    <dbReference type="NCBI Taxonomy" id="61474"/>
    <lineage>
        <taxon>Eukaryota</taxon>
        <taxon>Metazoa</taxon>
        <taxon>Ecdysozoa</taxon>
        <taxon>Arthropoda</taxon>
        <taxon>Hexapoda</taxon>
        <taxon>Insecta</taxon>
        <taxon>Pterygota</taxon>
        <taxon>Neoptera</taxon>
        <taxon>Polyneoptera</taxon>
        <taxon>Phasmatodea</taxon>
        <taxon>Timematodea</taxon>
        <taxon>Timematoidea</taxon>
        <taxon>Timematidae</taxon>
        <taxon>Timema</taxon>
    </lineage>
</organism>
<dbReference type="InterPro" id="IPR036322">
    <property type="entry name" value="WD40_repeat_dom_sf"/>
</dbReference>
<evidence type="ECO:0000256" key="10">
    <source>
        <dbReference type="ARBA" id="ARBA00023306"/>
    </source>
</evidence>
<proteinExistence type="predicted"/>
<keyword evidence="2" id="KW-0963">Cytoplasm</keyword>
<feature type="repeat" description="WD" evidence="11">
    <location>
        <begin position="268"/>
        <end position="309"/>
    </location>
</feature>
<dbReference type="Gene3D" id="1.20.960.30">
    <property type="match status" value="1"/>
</dbReference>
<keyword evidence="5" id="KW-0493">Microtubule</keyword>
<dbReference type="PROSITE" id="PS50082">
    <property type="entry name" value="WD_REPEATS_2"/>
    <property type="match status" value="5"/>
</dbReference>
<sequence>MVLSQRQREELNKAIADYLSSNGYKDALEVFKKEADMPGDVEIKYSGLLEKKWTSVIRLQKKVMELESKVSVAEKEFIEGAPTRNKRTPSEWIPRPPEKFCLLGHRAPITRVVFHPVFSLMVSSSEDASIRVWDFETGEYEKSLKGHTDAVQDISFDHTGKMLASCSADLTIKLWDFQTYECIKTLHGHDHNVSSVSFMPGGDYLVSSSRDKTIKMWEVATGYCVKTFLGHRDWVRMVRVYHDGTLIASCSNDQTVWDAGTGLCLFTLVGHDNWVRGIVFHPGGKFVISASDDKTVRVWDMKNMRCLKTLEAHQHFCTAVDFHKTNPYVVSGSVDQTVKVELEEVNPHLRGGRVENHLGKTTPSSPDRDSNLDLPVLSSQAQHDKRWFGYHVIHMGDNRSVHNIIVGKPEDKRPLGKTRHRWGNNVEMEVGCQRVIGGTSSTPIVSATHAARDVWSHTVPVKHIHITEYVCCGKLKVHDGSAFTLASLHTHHVRSCPLMSRHALTRSHNICGSTYFVSRESIEGS</sequence>
<keyword evidence="9" id="KW-0206">Cytoskeleton</keyword>
<dbReference type="SMART" id="SM00320">
    <property type="entry name" value="WD40"/>
    <property type="match status" value="6"/>
</dbReference>
<dbReference type="InterPro" id="IPR037190">
    <property type="entry name" value="LIS1_N"/>
</dbReference>
<dbReference type="InterPro" id="IPR020472">
    <property type="entry name" value="WD40_PAC1"/>
</dbReference>
<keyword evidence="4" id="KW-0132">Cell division</keyword>
<dbReference type="PROSITE" id="PS00678">
    <property type="entry name" value="WD_REPEATS_1"/>
    <property type="match status" value="4"/>
</dbReference>
<feature type="repeat" description="WD" evidence="11">
    <location>
        <begin position="144"/>
        <end position="185"/>
    </location>
</feature>
<name>A0A7R9J4S3_TIMCA</name>
<dbReference type="Gene3D" id="2.130.10.10">
    <property type="entry name" value="YVTN repeat-like/Quinoprotein amine dehydrogenase"/>
    <property type="match status" value="1"/>
</dbReference>
<dbReference type="Pfam" id="PF24951">
    <property type="entry name" value="LisH_PAC1"/>
    <property type="match status" value="1"/>
</dbReference>
<evidence type="ECO:0000256" key="2">
    <source>
        <dbReference type="ARBA" id="ARBA00022490"/>
    </source>
</evidence>
<feature type="repeat" description="WD" evidence="11">
    <location>
        <begin position="102"/>
        <end position="143"/>
    </location>
</feature>
<evidence type="ECO:0000259" key="13">
    <source>
        <dbReference type="Pfam" id="PF24951"/>
    </source>
</evidence>
<accession>A0A7R9J4S3</accession>
<evidence type="ECO:0000256" key="4">
    <source>
        <dbReference type="ARBA" id="ARBA00022618"/>
    </source>
</evidence>
<evidence type="ECO:0000313" key="14">
    <source>
        <dbReference type="EMBL" id="CAD7572720.1"/>
    </source>
</evidence>
<dbReference type="PANTHER" id="PTHR19848">
    <property type="entry name" value="WD40 REPEAT PROTEIN"/>
    <property type="match status" value="1"/>
</dbReference>
<reference evidence="14" key="1">
    <citation type="submission" date="2020-11" db="EMBL/GenBank/DDBJ databases">
        <authorList>
            <person name="Tran Van P."/>
        </authorList>
    </citation>
    <scope>NUCLEOTIDE SEQUENCE</scope>
</reference>
<dbReference type="GO" id="GO:0051301">
    <property type="term" value="P:cell division"/>
    <property type="evidence" value="ECO:0007669"/>
    <property type="project" value="UniProtKB-KW"/>
</dbReference>
<evidence type="ECO:0000256" key="8">
    <source>
        <dbReference type="ARBA" id="ARBA00023054"/>
    </source>
</evidence>
<dbReference type="GO" id="GO:0051299">
    <property type="term" value="P:centrosome separation"/>
    <property type="evidence" value="ECO:0007669"/>
    <property type="project" value="UniProtKB-ARBA"/>
</dbReference>
<keyword evidence="10" id="KW-0131">Cell cycle</keyword>
<feature type="repeat" description="WD" evidence="11">
    <location>
        <begin position="310"/>
        <end position="340"/>
    </location>
</feature>
<dbReference type="PANTHER" id="PTHR19848:SF8">
    <property type="entry name" value="F-BOX AND WD REPEAT DOMAIN CONTAINING 7"/>
    <property type="match status" value="1"/>
</dbReference>
<evidence type="ECO:0000256" key="1">
    <source>
        <dbReference type="ARBA" id="ARBA00022448"/>
    </source>
</evidence>
<dbReference type="InterPro" id="IPR015943">
    <property type="entry name" value="WD40/YVTN_repeat-like_dom_sf"/>
</dbReference>
<dbReference type="Pfam" id="PF00400">
    <property type="entry name" value="WD40"/>
    <property type="match status" value="6"/>
</dbReference>
<keyword evidence="3 11" id="KW-0853">WD repeat</keyword>
<evidence type="ECO:0000256" key="12">
    <source>
        <dbReference type="SAM" id="MobiDB-lite"/>
    </source>
</evidence>